<gene>
    <name evidence="9" type="ORF">DDE20_15740</name>
</gene>
<dbReference type="PANTHER" id="PTHR30506">
    <property type="entry name" value="INNER MEMBRANE PROTEIN"/>
    <property type="match status" value="1"/>
</dbReference>
<feature type="transmembrane region" description="Helical" evidence="7">
    <location>
        <begin position="118"/>
        <end position="137"/>
    </location>
</feature>
<protein>
    <submittedName>
        <fullName evidence="9">Trimeric intracellular cation channel family protein</fullName>
    </submittedName>
</protein>
<dbReference type="Pfam" id="PF03458">
    <property type="entry name" value="Gly_transporter"/>
    <property type="match status" value="2"/>
</dbReference>
<feature type="domain" description="Glycine transporter" evidence="8">
    <location>
        <begin position="92"/>
        <end position="165"/>
    </location>
</feature>
<keyword evidence="10" id="KW-1185">Reference proteome</keyword>
<keyword evidence="6 7" id="KW-0472">Membrane</keyword>
<comment type="caution">
    <text evidence="9">The sequence shown here is derived from an EMBL/GenBank/DDBJ whole genome shotgun (WGS) entry which is preliminary data.</text>
</comment>
<dbReference type="InterPro" id="IPR005115">
    <property type="entry name" value="Gly_transporter"/>
</dbReference>
<sequence>MTLLSALDYLSVFIFALTGALAASRAQLDLVGFFFISCLTAVGGGTIRDVLLNRDLVFWVTDPWYIAAACVAAVLVFFLAHKLENRRRALDWLDAGALAVAVSAGVGVAWSLGHGPAIVLIMGMITGTMGGMMRDVVCNEVPLVLRKGELYLSAAFFGALVAQIIHLFTDYDLLAFAACAVVTFLLRAGSLAFGWKLPIYKARPKRH</sequence>
<evidence type="ECO:0000313" key="10">
    <source>
        <dbReference type="Proteomes" id="UP000245911"/>
    </source>
</evidence>
<evidence type="ECO:0000256" key="7">
    <source>
        <dbReference type="SAM" id="Phobius"/>
    </source>
</evidence>
<evidence type="ECO:0000256" key="5">
    <source>
        <dbReference type="ARBA" id="ARBA00022989"/>
    </source>
</evidence>
<comment type="similarity">
    <text evidence="2">Belongs to the UPF0126 family.</text>
</comment>
<evidence type="ECO:0000259" key="8">
    <source>
        <dbReference type="Pfam" id="PF03458"/>
    </source>
</evidence>
<dbReference type="OrthoDB" id="9791874at2"/>
<keyword evidence="5 7" id="KW-1133">Transmembrane helix</keyword>
<keyword evidence="3" id="KW-1003">Cell membrane</keyword>
<feature type="transmembrane region" description="Helical" evidence="7">
    <location>
        <begin position="149"/>
        <end position="168"/>
    </location>
</feature>
<organism evidence="9 10">
    <name type="scientific">Pararhodobacter oceanensis</name>
    <dbReference type="NCBI Taxonomy" id="2172121"/>
    <lineage>
        <taxon>Bacteria</taxon>
        <taxon>Pseudomonadati</taxon>
        <taxon>Pseudomonadota</taxon>
        <taxon>Alphaproteobacteria</taxon>
        <taxon>Rhodobacterales</taxon>
        <taxon>Paracoccaceae</taxon>
        <taxon>Pararhodobacter</taxon>
    </lineage>
</organism>
<feature type="transmembrane region" description="Helical" evidence="7">
    <location>
        <begin position="30"/>
        <end position="51"/>
    </location>
</feature>
<feature type="domain" description="Glycine transporter" evidence="8">
    <location>
        <begin position="6"/>
        <end position="80"/>
    </location>
</feature>
<dbReference type="RefSeq" id="WP_116559484.1">
    <property type="nucleotide sequence ID" value="NZ_JBLWXM010000007.1"/>
</dbReference>
<accession>A0A2T8HQP7</accession>
<feature type="transmembrane region" description="Helical" evidence="7">
    <location>
        <begin position="6"/>
        <end position="23"/>
    </location>
</feature>
<dbReference type="AlphaFoldDB" id="A0A2T8HQP7"/>
<evidence type="ECO:0000256" key="4">
    <source>
        <dbReference type="ARBA" id="ARBA00022692"/>
    </source>
</evidence>
<reference evidence="9 10" key="1">
    <citation type="submission" date="2018-04" db="EMBL/GenBank/DDBJ databases">
        <title>Pararhodobacter oceanense sp. nov., isolated from marine intertidal sediment.</title>
        <authorList>
            <person name="Wang X.-L."/>
            <person name="Du Z.-J."/>
        </authorList>
    </citation>
    <scope>NUCLEOTIDE SEQUENCE [LARGE SCALE GENOMIC DNA]</scope>
    <source>
        <strain evidence="9 10">AM505</strain>
    </source>
</reference>
<dbReference type="EMBL" id="QDKM01000009">
    <property type="protein sequence ID" value="PVH27756.1"/>
    <property type="molecule type" value="Genomic_DNA"/>
</dbReference>
<dbReference type="PANTHER" id="PTHR30506:SF3">
    <property type="entry name" value="UPF0126 INNER MEMBRANE PROTEIN YADS-RELATED"/>
    <property type="match status" value="1"/>
</dbReference>
<evidence type="ECO:0000256" key="1">
    <source>
        <dbReference type="ARBA" id="ARBA00004651"/>
    </source>
</evidence>
<feature type="transmembrane region" description="Helical" evidence="7">
    <location>
        <begin position="174"/>
        <end position="197"/>
    </location>
</feature>
<keyword evidence="4 7" id="KW-0812">Transmembrane</keyword>
<dbReference type="GO" id="GO:0005886">
    <property type="term" value="C:plasma membrane"/>
    <property type="evidence" value="ECO:0007669"/>
    <property type="project" value="UniProtKB-SubCell"/>
</dbReference>
<comment type="subcellular location">
    <subcellularLocation>
        <location evidence="1">Cell membrane</location>
        <topology evidence="1">Multi-pass membrane protein</topology>
    </subcellularLocation>
</comment>
<name>A0A2T8HQP7_9RHOB</name>
<dbReference type="Proteomes" id="UP000245911">
    <property type="component" value="Unassembled WGS sequence"/>
</dbReference>
<evidence type="ECO:0000256" key="6">
    <source>
        <dbReference type="ARBA" id="ARBA00023136"/>
    </source>
</evidence>
<feature type="transmembrane region" description="Helical" evidence="7">
    <location>
        <begin position="63"/>
        <end position="80"/>
    </location>
</feature>
<evidence type="ECO:0000256" key="3">
    <source>
        <dbReference type="ARBA" id="ARBA00022475"/>
    </source>
</evidence>
<feature type="transmembrane region" description="Helical" evidence="7">
    <location>
        <begin position="92"/>
        <end position="112"/>
    </location>
</feature>
<evidence type="ECO:0000256" key="2">
    <source>
        <dbReference type="ARBA" id="ARBA00008193"/>
    </source>
</evidence>
<evidence type="ECO:0000313" key="9">
    <source>
        <dbReference type="EMBL" id="PVH27756.1"/>
    </source>
</evidence>
<proteinExistence type="inferred from homology"/>